<dbReference type="NCBIfam" id="TIGR00407">
    <property type="entry name" value="proA"/>
    <property type="match status" value="1"/>
</dbReference>
<comment type="subcellular location">
    <subcellularLocation>
        <location evidence="7">Cytoplasm</location>
    </subcellularLocation>
</comment>
<organism evidence="9 10">
    <name type="scientific">Zunongwangia pacifica</name>
    <dbReference type="NCBI Taxonomy" id="2911062"/>
    <lineage>
        <taxon>Bacteria</taxon>
        <taxon>Pseudomonadati</taxon>
        <taxon>Bacteroidota</taxon>
        <taxon>Flavobacteriia</taxon>
        <taxon>Flavobacteriales</taxon>
        <taxon>Flavobacteriaceae</taxon>
        <taxon>Zunongwangia</taxon>
    </lineage>
</organism>
<accession>A0A9X2CQ51</accession>
<dbReference type="RefSeq" id="WP_249601716.1">
    <property type="nucleotide sequence ID" value="NZ_JAKHSK010000014.1"/>
</dbReference>
<comment type="caution">
    <text evidence="9">The sequence shown here is derived from an EMBL/GenBank/DDBJ whole genome shotgun (WGS) entry which is preliminary data.</text>
</comment>
<keyword evidence="5 7" id="KW-0560">Oxidoreductase</keyword>
<dbReference type="Gene3D" id="3.40.605.10">
    <property type="entry name" value="Aldehyde Dehydrogenase, Chain A, domain 1"/>
    <property type="match status" value="1"/>
</dbReference>
<comment type="pathway">
    <text evidence="1 7">Amino-acid biosynthesis; L-proline biosynthesis; L-glutamate 5-semialdehyde from L-glutamate: step 2/2.</text>
</comment>
<dbReference type="SUPFAM" id="SSF53720">
    <property type="entry name" value="ALDH-like"/>
    <property type="match status" value="1"/>
</dbReference>
<evidence type="ECO:0000256" key="6">
    <source>
        <dbReference type="ARBA" id="ARBA00049024"/>
    </source>
</evidence>
<keyword evidence="10" id="KW-1185">Reference proteome</keyword>
<reference evidence="9" key="1">
    <citation type="submission" date="2022-01" db="EMBL/GenBank/DDBJ databases">
        <title>Genome sequencing of Zunongwangia sp. M21534 genome.</title>
        <authorList>
            <person name="Chen Y."/>
            <person name="Dong C."/>
            <person name="Shao Z."/>
        </authorList>
    </citation>
    <scope>NUCLEOTIDE SEQUENCE</scope>
    <source>
        <strain evidence="9">MCCC M21534</strain>
    </source>
</reference>
<evidence type="ECO:0000313" key="9">
    <source>
        <dbReference type="EMBL" id="MCL6218867.1"/>
    </source>
</evidence>
<protein>
    <recommendedName>
        <fullName evidence="7">Gamma-glutamyl phosphate reductase</fullName>
        <shortName evidence="7">GPR</shortName>
        <ecNumber evidence="7">1.2.1.41</ecNumber>
    </recommendedName>
    <alternativeName>
        <fullName evidence="7">Glutamate-5-semialdehyde dehydrogenase</fullName>
    </alternativeName>
    <alternativeName>
        <fullName evidence="7">Glutamyl-gamma-semialdehyde dehydrogenase</fullName>
        <shortName evidence="7">GSA dehydrogenase</shortName>
    </alternativeName>
</protein>
<sequence length="399" mass="44614">MILLDTDKKNNVLKSMMKILDKKREQIITENKKDLEAFGEGDQAMYDRLVCDDKKVDGMINSVKEVMEQDDPVGQTIEHRKLDTGLDITNKTAPFGNIMIIYESRPDVTIEAAVLAFKANNKIFLKGGKEAINSNKILVECWHEALKENDLSSDWIELLHLSRPETQEFLKNPPVQLDLIVPRGGERLIGFVKEHATGAVLVSGRGNNFLYVSKNADFETAKKVMLNAKIDKISGCNALDKVLVDVNLPDYEAKLKELQEMFKENEVNILVDEEVKKVLSEEDEIPSESTWYEEFLAMKIVIGSIDGLDAAIEKINKYSGGHSASIITKDKDEAIKFMEQVDSAAVYHNASTRFTDGGQMGVGAELAISTDKLHHRGPLGLKQLTTNKYYVLGDGHIRA</sequence>
<dbReference type="GO" id="GO:0004350">
    <property type="term" value="F:glutamate-5-semialdehyde dehydrogenase activity"/>
    <property type="evidence" value="ECO:0007669"/>
    <property type="project" value="UniProtKB-UniRule"/>
</dbReference>
<comment type="catalytic activity">
    <reaction evidence="6 7">
        <text>L-glutamate 5-semialdehyde + phosphate + NADP(+) = L-glutamyl 5-phosphate + NADPH + H(+)</text>
        <dbReference type="Rhea" id="RHEA:19541"/>
        <dbReference type="ChEBI" id="CHEBI:15378"/>
        <dbReference type="ChEBI" id="CHEBI:43474"/>
        <dbReference type="ChEBI" id="CHEBI:57783"/>
        <dbReference type="ChEBI" id="CHEBI:58066"/>
        <dbReference type="ChEBI" id="CHEBI:58274"/>
        <dbReference type="ChEBI" id="CHEBI:58349"/>
        <dbReference type="EC" id="1.2.1.41"/>
    </reaction>
</comment>
<dbReference type="EC" id="1.2.1.41" evidence="7"/>
<dbReference type="PANTHER" id="PTHR11063">
    <property type="entry name" value="GLUTAMATE SEMIALDEHYDE DEHYDROGENASE"/>
    <property type="match status" value="1"/>
</dbReference>
<keyword evidence="2 7" id="KW-0028">Amino-acid biosynthesis</keyword>
<evidence type="ECO:0000256" key="1">
    <source>
        <dbReference type="ARBA" id="ARBA00004985"/>
    </source>
</evidence>
<proteinExistence type="inferred from homology"/>
<evidence type="ECO:0000256" key="7">
    <source>
        <dbReference type="HAMAP-Rule" id="MF_00412"/>
    </source>
</evidence>
<dbReference type="Gene3D" id="3.40.309.10">
    <property type="entry name" value="Aldehyde Dehydrogenase, Chain A, domain 2"/>
    <property type="match status" value="1"/>
</dbReference>
<dbReference type="InterPro" id="IPR016163">
    <property type="entry name" value="Ald_DH_C"/>
</dbReference>
<dbReference type="InterPro" id="IPR015590">
    <property type="entry name" value="Aldehyde_DH_dom"/>
</dbReference>
<evidence type="ECO:0000256" key="5">
    <source>
        <dbReference type="ARBA" id="ARBA00023002"/>
    </source>
</evidence>
<dbReference type="AlphaFoldDB" id="A0A9X2CQ51"/>
<dbReference type="InterPro" id="IPR012134">
    <property type="entry name" value="Glu-5-SA_DH"/>
</dbReference>
<keyword evidence="4 7" id="KW-0521">NADP</keyword>
<dbReference type="EMBL" id="JAKHSK010000014">
    <property type="protein sequence ID" value="MCL6218867.1"/>
    <property type="molecule type" value="Genomic_DNA"/>
</dbReference>
<dbReference type="Proteomes" id="UP001139521">
    <property type="component" value="Unassembled WGS sequence"/>
</dbReference>
<dbReference type="CDD" id="cd07079">
    <property type="entry name" value="ALDH_F18-19_ProA-GPR"/>
    <property type="match status" value="1"/>
</dbReference>
<keyword evidence="3 7" id="KW-0641">Proline biosynthesis</keyword>
<dbReference type="GO" id="GO:0050661">
    <property type="term" value="F:NADP binding"/>
    <property type="evidence" value="ECO:0007669"/>
    <property type="project" value="InterPro"/>
</dbReference>
<comment type="function">
    <text evidence="7">Catalyzes the NADPH-dependent reduction of L-glutamate 5-phosphate into L-glutamate 5-semialdehyde and phosphate. The product spontaneously undergoes cyclization to form 1-pyrroline-5-carboxylate.</text>
</comment>
<dbReference type="PANTHER" id="PTHR11063:SF8">
    <property type="entry name" value="DELTA-1-PYRROLINE-5-CARBOXYLATE SYNTHASE"/>
    <property type="match status" value="1"/>
</dbReference>
<dbReference type="GO" id="GO:0005737">
    <property type="term" value="C:cytoplasm"/>
    <property type="evidence" value="ECO:0007669"/>
    <property type="project" value="UniProtKB-SubCell"/>
</dbReference>
<dbReference type="InterPro" id="IPR016161">
    <property type="entry name" value="Ald_DH/histidinol_DH"/>
</dbReference>
<feature type="domain" description="Aldehyde dehydrogenase" evidence="8">
    <location>
        <begin position="293"/>
        <end position="356"/>
    </location>
</feature>
<evidence type="ECO:0000313" key="10">
    <source>
        <dbReference type="Proteomes" id="UP001139521"/>
    </source>
</evidence>
<dbReference type="PIRSF" id="PIRSF000151">
    <property type="entry name" value="GPR"/>
    <property type="match status" value="1"/>
</dbReference>
<gene>
    <name evidence="7" type="primary">proA</name>
    <name evidence="9" type="ORF">L1967_11205</name>
</gene>
<comment type="similarity">
    <text evidence="7">Belongs to the gamma-glutamyl phosphate reductase family.</text>
</comment>
<evidence type="ECO:0000256" key="3">
    <source>
        <dbReference type="ARBA" id="ARBA00022650"/>
    </source>
</evidence>
<dbReference type="InterPro" id="IPR000965">
    <property type="entry name" value="GPR_dom"/>
</dbReference>
<dbReference type="NCBIfam" id="NF001221">
    <property type="entry name" value="PRK00197.1"/>
    <property type="match status" value="1"/>
</dbReference>
<keyword evidence="7" id="KW-0963">Cytoplasm</keyword>
<evidence type="ECO:0000256" key="2">
    <source>
        <dbReference type="ARBA" id="ARBA00022605"/>
    </source>
</evidence>
<dbReference type="Pfam" id="PF00171">
    <property type="entry name" value="Aldedh"/>
    <property type="match status" value="1"/>
</dbReference>
<name>A0A9X2CQ51_9FLAO</name>
<evidence type="ECO:0000259" key="8">
    <source>
        <dbReference type="Pfam" id="PF00171"/>
    </source>
</evidence>
<dbReference type="GO" id="GO:0055129">
    <property type="term" value="P:L-proline biosynthetic process"/>
    <property type="evidence" value="ECO:0007669"/>
    <property type="project" value="UniProtKB-UniRule"/>
</dbReference>
<dbReference type="InterPro" id="IPR016162">
    <property type="entry name" value="Ald_DH_N"/>
</dbReference>
<dbReference type="HAMAP" id="MF_00412">
    <property type="entry name" value="ProA"/>
    <property type="match status" value="1"/>
</dbReference>
<evidence type="ECO:0000256" key="4">
    <source>
        <dbReference type="ARBA" id="ARBA00022857"/>
    </source>
</evidence>